<dbReference type="GeneID" id="80452789"/>
<dbReference type="KEGG" id="amin:AUMI_113720"/>
<evidence type="ECO:0000313" key="3">
    <source>
        <dbReference type="Proteomes" id="UP000243847"/>
    </source>
</evidence>
<feature type="transmembrane region" description="Helical" evidence="1">
    <location>
        <begin position="13"/>
        <end position="36"/>
    </location>
</feature>
<dbReference type="EMBL" id="AP017457">
    <property type="protein sequence ID" value="BAU99914.1"/>
    <property type="molecule type" value="Genomic_DNA"/>
</dbReference>
<gene>
    <name evidence="2" type="ORF">AUMI_113720</name>
</gene>
<protein>
    <submittedName>
        <fullName evidence="2">Uncharacterized protein</fullName>
    </submittedName>
</protein>
<dbReference type="Proteomes" id="UP000243847">
    <property type="component" value="Chromosome sequence1"/>
</dbReference>
<dbReference type="AlphaFoldDB" id="A0A173LYI5"/>
<keyword evidence="1" id="KW-0812">Transmembrane</keyword>
<reference evidence="2 3" key="1">
    <citation type="journal article" date="2016" name="Genome Announc.">
        <title>Complete Genome Sequence of Aurantimicrobium minutum Type Strain KNCT, a Planktonic Ultramicrobacterium Isolated from River Water.</title>
        <authorList>
            <person name="Nakai R."/>
            <person name="Fujisawa T."/>
            <person name="Nakamura Y."/>
            <person name="Nishide H."/>
            <person name="Uchiyama I."/>
            <person name="Baba T."/>
            <person name="Toyoda A."/>
            <person name="Fujiyama A."/>
            <person name="Naganuma T."/>
            <person name="Niki H."/>
        </authorList>
    </citation>
    <scope>NUCLEOTIDE SEQUENCE [LARGE SCALE GENOMIC DNA]</scope>
    <source>
        <strain evidence="2 3">KNC</strain>
    </source>
</reference>
<evidence type="ECO:0000256" key="1">
    <source>
        <dbReference type="SAM" id="Phobius"/>
    </source>
</evidence>
<evidence type="ECO:0000313" key="2">
    <source>
        <dbReference type="EMBL" id="BAU99914.1"/>
    </source>
</evidence>
<organism evidence="2 3">
    <name type="scientific">Aurantimicrobium minutum</name>
    <dbReference type="NCBI Taxonomy" id="708131"/>
    <lineage>
        <taxon>Bacteria</taxon>
        <taxon>Bacillati</taxon>
        <taxon>Actinomycetota</taxon>
        <taxon>Actinomycetes</taxon>
        <taxon>Micrococcales</taxon>
        <taxon>Microbacteriaceae</taxon>
        <taxon>Aurantimicrobium</taxon>
    </lineage>
</organism>
<proteinExistence type="predicted"/>
<sequence length="52" mass="5672">MYAVLWRILPGTLWVKIAILAAAAIVVITVLMMFVFPAVNAAISVREVTVTQ</sequence>
<name>A0A173LYI5_9MICO</name>
<keyword evidence="1" id="KW-0472">Membrane</keyword>
<dbReference type="RefSeq" id="WP_172418285.1">
    <property type="nucleotide sequence ID" value="NZ_AP017457.1"/>
</dbReference>
<keyword evidence="1" id="KW-1133">Transmembrane helix</keyword>
<accession>A0A173LYI5</accession>